<feature type="coiled-coil region" evidence="1">
    <location>
        <begin position="17"/>
        <end position="44"/>
    </location>
</feature>
<keyword evidence="1" id="KW-0175">Coiled coil</keyword>
<accession>A0A8J3N9F8</accession>
<protein>
    <submittedName>
        <fullName evidence="2">Uncharacterized protein</fullName>
    </submittedName>
</protein>
<dbReference type="EMBL" id="BNJK01000002">
    <property type="protein sequence ID" value="GHP00541.1"/>
    <property type="molecule type" value="Genomic_DNA"/>
</dbReference>
<proteinExistence type="predicted"/>
<gene>
    <name evidence="2" type="ORF">KSF_105880</name>
</gene>
<organism evidence="2 3">
    <name type="scientific">Reticulibacter mediterranei</name>
    <dbReference type="NCBI Taxonomy" id="2778369"/>
    <lineage>
        <taxon>Bacteria</taxon>
        <taxon>Bacillati</taxon>
        <taxon>Chloroflexota</taxon>
        <taxon>Ktedonobacteria</taxon>
        <taxon>Ktedonobacterales</taxon>
        <taxon>Reticulibacteraceae</taxon>
        <taxon>Reticulibacter</taxon>
    </lineage>
</organism>
<reference evidence="2" key="1">
    <citation type="submission" date="2020-10" db="EMBL/GenBank/DDBJ databases">
        <title>Taxonomic study of unclassified bacteria belonging to the class Ktedonobacteria.</title>
        <authorList>
            <person name="Yabe S."/>
            <person name="Wang C.M."/>
            <person name="Zheng Y."/>
            <person name="Sakai Y."/>
            <person name="Cavaletti L."/>
            <person name="Monciardini P."/>
            <person name="Donadio S."/>
        </authorList>
    </citation>
    <scope>NUCLEOTIDE SEQUENCE</scope>
    <source>
        <strain evidence="2">ID150040</strain>
    </source>
</reference>
<evidence type="ECO:0000313" key="3">
    <source>
        <dbReference type="Proteomes" id="UP000597444"/>
    </source>
</evidence>
<keyword evidence="3" id="KW-1185">Reference proteome</keyword>
<comment type="caution">
    <text evidence="2">The sequence shown here is derived from an EMBL/GenBank/DDBJ whole genome shotgun (WGS) entry which is preliminary data.</text>
</comment>
<evidence type="ECO:0000313" key="2">
    <source>
        <dbReference type="EMBL" id="GHP00541.1"/>
    </source>
</evidence>
<evidence type="ECO:0000256" key="1">
    <source>
        <dbReference type="SAM" id="Coils"/>
    </source>
</evidence>
<sequence length="204" mass="22981">MISSSASQQEAPLSQKLSLLETRIAQLSEQVAHLTLALLKARERTVERRLSDLEMVVQELAGMLSLSPPLPVRLEQQAEGKPVAARPLIEAELRARSRMPPLIEYSAQGTYVVVSSLEGELSLMPASREWFDWLATLSSFRFVGQSGRFTAYCETNHGKPTRGWIAHRSLHGRHYKHWLGVTDRLTIDHLEQMAARLQSRLTTL</sequence>
<dbReference type="AlphaFoldDB" id="A0A8J3N9F8"/>
<name>A0A8J3N9F8_9CHLR</name>
<dbReference type="Proteomes" id="UP000597444">
    <property type="component" value="Unassembled WGS sequence"/>
</dbReference>